<gene>
    <name evidence="1" type="ORF">AGERDE_LOCUS9708</name>
</gene>
<proteinExistence type="predicted"/>
<name>A0A9N9CTJ4_9GLOM</name>
<dbReference type="OrthoDB" id="529205at2759"/>
<dbReference type="Proteomes" id="UP000789831">
    <property type="component" value="Unassembled WGS sequence"/>
</dbReference>
<protein>
    <submittedName>
        <fullName evidence="1">11298_t:CDS:1</fullName>
    </submittedName>
</protein>
<evidence type="ECO:0000313" key="2">
    <source>
        <dbReference type="Proteomes" id="UP000789831"/>
    </source>
</evidence>
<accession>A0A9N9CTJ4</accession>
<comment type="caution">
    <text evidence="1">The sequence shown here is derived from an EMBL/GenBank/DDBJ whole genome shotgun (WGS) entry which is preliminary data.</text>
</comment>
<dbReference type="EMBL" id="CAJVPL010002541">
    <property type="protein sequence ID" value="CAG8613413.1"/>
    <property type="molecule type" value="Genomic_DNA"/>
</dbReference>
<sequence>MKHTLMLFNNLYKTKKLFSVATIIQRKNFSISRWYAAPFGNHVSANDPKILVQEREILTKIKSRIKSAPGWNEFLASDSEAIVKAEREDHSSIEELQRQTVEFFHEEKKN</sequence>
<dbReference type="AlphaFoldDB" id="A0A9N9CTJ4"/>
<organism evidence="1 2">
    <name type="scientific">Ambispora gerdemannii</name>
    <dbReference type="NCBI Taxonomy" id="144530"/>
    <lineage>
        <taxon>Eukaryota</taxon>
        <taxon>Fungi</taxon>
        <taxon>Fungi incertae sedis</taxon>
        <taxon>Mucoromycota</taxon>
        <taxon>Glomeromycotina</taxon>
        <taxon>Glomeromycetes</taxon>
        <taxon>Archaeosporales</taxon>
        <taxon>Ambisporaceae</taxon>
        <taxon>Ambispora</taxon>
    </lineage>
</organism>
<keyword evidence="2" id="KW-1185">Reference proteome</keyword>
<reference evidence="1" key="1">
    <citation type="submission" date="2021-06" db="EMBL/GenBank/DDBJ databases">
        <authorList>
            <person name="Kallberg Y."/>
            <person name="Tangrot J."/>
            <person name="Rosling A."/>
        </authorList>
    </citation>
    <scope>NUCLEOTIDE SEQUENCE</scope>
    <source>
        <strain evidence="1">MT106</strain>
    </source>
</reference>
<evidence type="ECO:0000313" key="1">
    <source>
        <dbReference type="EMBL" id="CAG8613413.1"/>
    </source>
</evidence>